<dbReference type="InterPro" id="IPR035093">
    <property type="entry name" value="RelE/ParE_toxin_dom_sf"/>
</dbReference>
<protein>
    <submittedName>
        <fullName evidence="1">Addiction module toxin RelE</fullName>
    </submittedName>
</protein>
<dbReference type="AlphaFoldDB" id="A0A8T4L473"/>
<dbReference type="Proteomes" id="UP000675968">
    <property type="component" value="Unassembled WGS sequence"/>
</dbReference>
<evidence type="ECO:0000313" key="2">
    <source>
        <dbReference type="Proteomes" id="UP000675968"/>
    </source>
</evidence>
<organism evidence="1 2">
    <name type="scientific">Candidatus Iainarchaeum sp</name>
    <dbReference type="NCBI Taxonomy" id="3101447"/>
    <lineage>
        <taxon>Archaea</taxon>
        <taxon>Candidatus Iainarchaeota</taxon>
        <taxon>Candidatus Iainarchaeia</taxon>
        <taxon>Candidatus Iainarchaeales</taxon>
        <taxon>Candidatus Iainarchaeaceae</taxon>
        <taxon>Candidatus Iainarchaeum</taxon>
    </lineage>
</organism>
<name>A0A8T4L473_9ARCH</name>
<dbReference type="SUPFAM" id="SSF143011">
    <property type="entry name" value="RelE-like"/>
    <property type="match status" value="1"/>
</dbReference>
<dbReference type="Gene3D" id="3.30.2310.20">
    <property type="entry name" value="RelE-like"/>
    <property type="match status" value="1"/>
</dbReference>
<dbReference type="EMBL" id="JAGVWC010000010">
    <property type="protein sequence ID" value="MBS3061581.1"/>
    <property type="molecule type" value="Genomic_DNA"/>
</dbReference>
<comment type="caution">
    <text evidence="1">The sequence shown here is derived from an EMBL/GenBank/DDBJ whole genome shotgun (WGS) entry which is preliminary data.</text>
</comment>
<evidence type="ECO:0000313" key="1">
    <source>
        <dbReference type="EMBL" id="MBS3061581.1"/>
    </source>
</evidence>
<proteinExistence type="predicted"/>
<sequence>MTFSYDLSDELKATIGVLAKKDKVTAEALQKKIKQIVSCDLHTIEHYKNLRYDFSDYKRVHVNRNFVLIFRVFKKEQHILFDRFRHHDDVYKN</sequence>
<accession>A0A8T4L473</accession>
<gene>
    <name evidence="1" type="ORF">J4215_03290</name>
</gene>
<reference evidence="1" key="1">
    <citation type="submission" date="2021-03" db="EMBL/GenBank/DDBJ databases">
        <authorList>
            <person name="Jaffe A."/>
        </authorList>
    </citation>
    <scope>NUCLEOTIDE SEQUENCE</scope>
    <source>
        <strain evidence="1">RIFCSPLOWO2_01_FULL_AR10_48_17</strain>
    </source>
</reference>
<reference evidence="1" key="2">
    <citation type="submission" date="2021-05" db="EMBL/GenBank/DDBJ databases">
        <title>Protein family content uncovers lineage relationships and bacterial pathway maintenance mechanisms in DPANN archaea.</title>
        <authorList>
            <person name="Castelle C.J."/>
            <person name="Meheust R."/>
            <person name="Jaffe A.L."/>
            <person name="Seitz K."/>
            <person name="Gong X."/>
            <person name="Baker B.J."/>
            <person name="Banfield J.F."/>
        </authorList>
    </citation>
    <scope>NUCLEOTIDE SEQUENCE</scope>
    <source>
        <strain evidence="1">RIFCSPLOWO2_01_FULL_AR10_48_17</strain>
    </source>
</reference>